<dbReference type="AlphaFoldDB" id="M5BW08"/>
<dbReference type="Gene3D" id="3.20.20.70">
    <property type="entry name" value="Aldolase class I"/>
    <property type="match status" value="1"/>
</dbReference>
<keyword evidence="1" id="KW-0560">Oxidoreductase</keyword>
<organism evidence="1 2">
    <name type="scientific">Thanatephorus cucumeris (strain AG1-IB / isolate 7/3/14)</name>
    <name type="common">Lettuce bottom rot fungus</name>
    <name type="synonym">Rhizoctonia solani</name>
    <dbReference type="NCBI Taxonomy" id="1108050"/>
    <lineage>
        <taxon>Eukaryota</taxon>
        <taxon>Fungi</taxon>
        <taxon>Dikarya</taxon>
        <taxon>Basidiomycota</taxon>
        <taxon>Agaricomycotina</taxon>
        <taxon>Agaricomycetes</taxon>
        <taxon>Cantharellales</taxon>
        <taxon>Ceratobasidiaceae</taxon>
        <taxon>Rhizoctonia</taxon>
        <taxon>Rhizoctonia solani AG-1</taxon>
    </lineage>
</organism>
<dbReference type="EMBL" id="CAOJ01008883">
    <property type="protein sequence ID" value="CCO31853.1"/>
    <property type="molecule type" value="Genomic_DNA"/>
</dbReference>
<accession>M5BW08</accession>
<dbReference type="Proteomes" id="UP000012065">
    <property type="component" value="Unassembled WGS sequence"/>
</dbReference>
<dbReference type="SUPFAM" id="SSF51395">
    <property type="entry name" value="FMN-linked oxidoreductases"/>
    <property type="match status" value="1"/>
</dbReference>
<dbReference type="InterPro" id="IPR013785">
    <property type="entry name" value="Aldolase_TIM"/>
</dbReference>
<evidence type="ECO:0000313" key="2">
    <source>
        <dbReference type="Proteomes" id="UP000012065"/>
    </source>
</evidence>
<dbReference type="EC" id="1.3.98.1" evidence="1"/>
<dbReference type="GO" id="GO:1990663">
    <property type="term" value="F:dihydroorotate dehydrogenase (fumarate) activity"/>
    <property type="evidence" value="ECO:0007669"/>
    <property type="project" value="UniProtKB-EC"/>
</dbReference>
<reference evidence="1 2" key="1">
    <citation type="journal article" date="2013" name="J. Biotechnol.">
        <title>Establishment and interpretation of the genome sequence of the phytopathogenic fungus Rhizoctonia solani AG1-IB isolate 7/3/14.</title>
        <authorList>
            <person name="Wibberg D.W."/>
            <person name="Jelonek L.J."/>
            <person name="Rupp O.R."/>
            <person name="Hennig M.H."/>
            <person name="Eikmeyer F.E."/>
            <person name="Goesmann A.G."/>
            <person name="Hartmann A.H."/>
            <person name="Borriss R.B."/>
            <person name="Grosch R.G."/>
            <person name="Puehler A.P."/>
            <person name="Schlueter A.S."/>
        </authorList>
    </citation>
    <scope>NUCLEOTIDE SEQUENCE [LARGE SCALE GENOMIC DNA]</scope>
    <source>
        <strain evidence="2">AG1-IB / isolate 7/3/14</strain>
    </source>
</reference>
<name>M5BW08_THACB</name>
<comment type="caution">
    <text evidence="1">The sequence shown here is derived from an EMBL/GenBank/DDBJ whole genome shotgun (WGS) entry which is preliminary data.</text>
</comment>
<dbReference type="HOGENOM" id="CLU_2544183_0_0_1"/>
<gene>
    <name evidence="1" type="ORF">BN14_05903</name>
</gene>
<sequence length="83" mass="9281">MRATLDPEVAHRMALRVLGTRLAPTDHGVDDKVLNCKLWDIEMPSPVGLAAGFDKDGEAIDDELKHRLVRIGFRLGGDWERDT</sequence>
<protein>
    <submittedName>
        <fullName evidence="1">Dihydroorotate oxidase</fullName>
        <ecNumber evidence="1">1.3.98.1</ecNumber>
    </submittedName>
</protein>
<proteinExistence type="predicted"/>
<evidence type="ECO:0000313" key="1">
    <source>
        <dbReference type="EMBL" id="CCO31853.1"/>
    </source>
</evidence>